<evidence type="ECO:0000256" key="1">
    <source>
        <dbReference type="SAM" id="MobiDB-lite"/>
    </source>
</evidence>
<proteinExistence type="predicted"/>
<dbReference type="OrthoDB" id="8023715at2759"/>
<evidence type="ECO:0000313" key="3">
    <source>
        <dbReference type="EMBL" id="KYB25090.1"/>
    </source>
</evidence>
<feature type="chain" id="PRO_5007299647" evidence="2">
    <location>
        <begin position="20"/>
        <end position="435"/>
    </location>
</feature>
<name>A0A139WB03_TRICA</name>
<feature type="region of interest" description="Disordered" evidence="1">
    <location>
        <begin position="388"/>
        <end position="435"/>
    </location>
</feature>
<dbReference type="AlphaFoldDB" id="A0A139WB03"/>
<keyword evidence="2" id="KW-0732">Signal</keyword>
<evidence type="ECO:0000313" key="4">
    <source>
        <dbReference type="Proteomes" id="UP000007266"/>
    </source>
</evidence>
<reference evidence="3 4" key="1">
    <citation type="journal article" date="2008" name="Nature">
        <title>The genome of the model beetle and pest Tribolium castaneum.</title>
        <authorList>
            <consortium name="Tribolium Genome Sequencing Consortium"/>
            <person name="Richards S."/>
            <person name="Gibbs R.A."/>
            <person name="Weinstock G.M."/>
            <person name="Brown S.J."/>
            <person name="Denell R."/>
            <person name="Beeman R.W."/>
            <person name="Gibbs R."/>
            <person name="Beeman R.W."/>
            <person name="Brown S.J."/>
            <person name="Bucher G."/>
            <person name="Friedrich M."/>
            <person name="Grimmelikhuijzen C.J."/>
            <person name="Klingler M."/>
            <person name="Lorenzen M."/>
            <person name="Richards S."/>
            <person name="Roth S."/>
            <person name="Schroder R."/>
            <person name="Tautz D."/>
            <person name="Zdobnov E.M."/>
            <person name="Muzny D."/>
            <person name="Gibbs R.A."/>
            <person name="Weinstock G.M."/>
            <person name="Attaway T."/>
            <person name="Bell S."/>
            <person name="Buhay C.J."/>
            <person name="Chandrabose M.N."/>
            <person name="Chavez D."/>
            <person name="Clerk-Blankenburg K.P."/>
            <person name="Cree A."/>
            <person name="Dao M."/>
            <person name="Davis C."/>
            <person name="Chacko J."/>
            <person name="Dinh H."/>
            <person name="Dugan-Rocha S."/>
            <person name="Fowler G."/>
            <person name="Garner T.T."/>
            <person name="Garnes J."/>
            <person name="Gnirke A."/>
            <person name="Hawes A."/>
            <person name="Hernandez J."/>
            <person name="Hines S."/>
            <person name="Holder M."/>
            <person name="Hume J."/>
            <person name="Jhangiani S.N."/>
            <person name="Joshi V."/>
            <person name="Khan Z.M."/>
            <person name="Jackson L."/>
            <person name="Kovar C."/>
            <person name="Kowis A."/>
            <person name="Lee S."/>
            <person name="Lewis L.R."/>
            <person name="Margolis J."/>
            <person name="Morgan M."/>
            <person name="Nazareth L.V."/>
            <person name="Nguyen N."/>
            <person name="Okwuonu G."/>
            <person name="Parker D."/>
            <person name="Richards S."/>
            <person name="Ruiz S.J."/>
            <person name="Santibanez J."/>
            <person name="Savard J."/>
            <person name="Scherer S.E."/>
            <person name="Schneider B."/>
            <person name="Sodergren E."/>
            <person name="Tautz D."/>
            <person name="Vattahil S."/>
            <person name="Villasana D."/>
            <person name="White C.S."/>
            <person name="Wright R."/>
            <person name="Park Y."/>
            <person name="Beeman R.W."/>
            <person name="Lord J."/>
            <person name="Oppert B."/>
            <person name="Lorenzen M."/>
            <person name="Brown S."/>
            <person name="Wang L."/>
            <person name="Savard J."/>
            <person name="Tautz D."/>
            <person name="Richards S."/>
            <person name="Weinstock G."/>
            <person name="Gibbs R.A."/>
            <person name="Liu Y."/>
            <person name="Worley K."/>
            <person name="Weinstock G."/>
            <person name="Elsik C.G."/>
            <person name="Reese J.T."/>
            <person name="Elhaik E."/>
            <person name="Landan G."/>
            <person name="Graur D."/>
            <person name="Arensburger P."/>
            <person name="Atkinson P."/>
            <person name="Beeman R.W."/>
            <person name="Beidler J."/>
            <person name="Brown S.J."/>
            <person name="Demuth J.P."/>
            <person name="Drury D.W."/>
            <person name="Du Y.Z."/>
            <person name="Fujiwara H."/>
            <person name="Lorenzen M."/>
            <person name="Maselli V."/>
            <person name="Osanai M."/>
            <person name="Park Y."/>
            <person name="Robertson H.M."/>
            <person name="Tu Z."/>
            <person name="Wang J.J."/>
            <person name="Wang S."/>
            <person name="Richards S."/>
            <person name="Song H."/>
            <person name="Zhang L."/>
            <person name="Sodergren E."/>
            <person name="Werner D."/>
            <person name="Stanke M."/>
            <person name="Morgenstern B."/>
            <person name="Solovyev V."/>
            <person name="Kosarev P."/>
            <person name="Brown G."/>
            <person name="Chen H.C."/>
            <person name="Ermolaeva O."/>
            <person name="Hlavina W."/>
            <person name="Kapustin Y."/>
            <person name="Kiryutin B."/>
            <person name="Kitts P."/>
            <person name="Maglott D."/>
            <person name="Pruitt K."/>
            <person name="Sapojnikov V."/>
            <person name="Souvorov A."/>
            <person name="Mackey A.J."/>
            <person name="Waterhouse R.M."/>
            <person name="Wyder S."/>
            <person name="Zdobnov E.M."/>
            <person name="Zdobnov E.M."/>
            <person name="Wyder S."/>
            <person name="Kriventseva E.V."/>
            <person name="Kadowaki T."/>
            <person name="Bork P."/>
            <person name="Aranda M."/>
            <person name="Bao R."/>
            <person name="Beermann A."/>
            <person name="Berns N."/>
            <person name="Bolognesi R."/>
            <person name="Bonneton F."/>
            <person name="Bopp D."/>
            <person name="Brown S.J."/>
            <person name="Bucher G."/>
            <person name="Butts T."/>
            <person name="Chaumot A."/>
            <person name="Denell R.E."/>
            <person name="Ferrier D.E."/>
            <person name="Friedrich M."/>
            <person name="Gordon C.M."/>
            <person name="Jindra M."/>
            <person name="Klingler M."/>
            <person name="Lan Q."/>
            <person name="Lattorff H.M."/>
            <person name="Laudet V."/>
            <person name="von Levetsow C."/>
            <person name="Liu Z."/>
            <person name="Lutz R."/>
            <person name="Lynch J.A."/>
            <person name="da Fonseca R.N."/>
            <person name="Posnien N."/>
            <person name="Reuter R."/>
            <person name="Roth S."/>
            <person name="Savard J."/>
            <person name="Schinko J.B."/>
            <person name="Schmitt C."/>
            <person name="Schoppmeier M."/>
            <person name="Schroder R."/>
            <person name="Shippy T.D."/>
            <person name="Simonnet F."/>
            <person name="Marques-Souza H."/>
            <person name="Tautz D."/>
            <person name="Tomoyasu Y."/>
            <person name="Trauner J."/>
            <person name="Van der Zee M."/>
            <person name="Vervoort M."/>
            <person name="Wittkopp N."/>
            <person name="Wimmer E.A."/>
            <person name="Yang X."/>
            <person name="Jones A.K."/>
            <person name="Sattelle D.B."/>
            <person name="Ebert P.R."/>
            <person name="Nelson D."/>
            <person name="Scott J.G."/>
            <person name="Beeman R.W."/>
            <person name="Muthukrishnan S."/>
            <person name="Kramer K.J."/>
            <person name="Arakane Y."/>
            <person name="Beeman R.W."/>
            <person name="Zhu Q."/>
            <person name="Hogenkamp D."/>
            <person name="Dixit R."/>
            <person name="Oppert B."/>
            <person name="Jiang H."/>
            <person name="Zou Z."/>
            <person name="Marshall J."/>
            <person name="Elpidina E."/>
            <person name="Vinokurov K."/>
            <person name="Oppert C."/>
            <person name="Zou Z."/>
            <person name="Evans J."/>
            <person name="Lu Z."/>
            <person name="Zhao P."/>
            <person name="Sumathipala N."/>
            <person name="Altincicek B."/>
            <person name="Vilcinskas A."/>
            <person name="Williams M."/>
            <person name="Hultmark D."/>
            <person name="Hetru C."/>
            <person name="Jiang H."/>
            <person name="Grimmelikhuijzen C.J."/>
            <person name="Hauser F."/>
            <person name="Cazzamali G."/>
            <person name="Williamson M."/>
            <person name="Park Y."/>
            <person name="Li B."/>
            <person name="Tanaka Y."/>
            <person name="Predel R."/>
            <person name="Neupert S."/>
            <person name="Schachtner J."/>
            <person name="Verleyen P."/>
            <person name="Raible F."/>
            <person name="Bork P."/>
            <person name="Friedrich M."/>
            <person name="Walden K.K."/>
            <person name="Robertson H.M."/>
            <person name="Angeli S."/>
            <person name="Foret S."/>
            <person name="Bucher G."/>
            <person name="Schuetz S."/>
            <person name="Maleszka R."/>
            <person name="Wimmer E.A."/>
            <person name="Beeman R.W."/>
            <person name="Lorenzen M."/>
            <person name="Tomoyasu Y."/>
            <person name="Miller S.C."/>
            <person name="Grossmann D."/>
            <person name="Bucher G."/>
        </authorList>
    </citation>
    <scope>NUCLEOTIDE SEQUENCE [LARGE SCALE GENOMIC DNA]</scope>
    <source>
        <strain evidence="3 4">Georgia GA2</strain>
    </source>
</reference>
<gene>
    <name evidence="3" type="primary">AUGUSTUS-3.0.2_31376</name>
    <name evidence="3" type="ORF">TcasGA2_TC031376</name>
</gene>
<protein>
    <submittedName>
        <fullName evidence="3">Uncharacterized protein</fullName>
    </submittedName>
</protein>
<accession>A0A139WB03</accession>
<feature type="signal peptide" evidence="2">
    <location>
        <begin position="1"/>
        <end position="19"/>
    </location>
</feature>
<dbReference type="InParanoid" id="A0A139WB03"/>
<feature type="compositionally biased region" description="Acidic residues" evidence="1">
    <location>
        <begin position="397"/>
        <end position="416"/>
    </location>
</feature>
<reference evidence="3 4" key="2">
    <citation type="journal article" date="2010" name="Nucleic Acids Res.">
        <title>BeetleBase in 2010: revisions to provide comprehensive genomic information for Tribolium castaneum.</title>
        <authorList>
            <person name="Kim H.S."/>
            <person name="Murphy T."/>
            <person name="Xia J."/>
            <person name="Caragea D."/>
            <person name="Park Y."/>
            <person name="Beeman R.W."/>
            <person name="Lorenzen M.D."/>
            <person name="Butcher S."/>
            <person name="Manak J.R."/>
            <person name="Brown S.J."/>
        </authorList>
    </citation>
    <scope>GENOME REANNOTATION</scope>
    <source>
        <strain evidence="3 4">Georgia GA2</strain>
    </source>
</reference>
<sequence length="435" mass="49464">MKFSTICLSILLTATLTTCEYPRPKYRGPPPFPKPPPFQQFAKKWQQHPPRPPIRPRPIPVHMPKHHKIQMGAASVNRPVAVPVRNFWKNTQTTFRTPVESYNHKHFMTSAPVFPKKVFQSSPAIAVAQDYDLQIQSNNIAPIQTIKQIGEKGPIHTIPAPNLSLADKPKVVEEVKQHVQRQQQQLGMEEIKHQRQPEATSYVQVQKSHSYQVTEAPELAKQTLFKNYYENQNPYQNPTELYQLLNAYSQGATIAVPVVQDPQDYLQYSSLFPQQPQNYVEQVAPEHVAMDKSSFEEAKKEPSSQVTATYNLEPDVSESIIQSQYVQNYFDTKPKSNVEPDAKPSEKNNTIPEGFYVSLPNKEAAEKLASLQAAGKLNSNLMQIGTRGQEPIYVQEESQEADEDNYDEYPQEDLAQEEANQSGEESFGHRLQPKT</sequence>
<dbReference type="Proteomes" id="UP000007266">
    <property type="component" value="Linkage group 10"/>
</dbReference>
<organism evidence="3 4">
    <name type="scientific">Tribolium castaneum</name>
    <name type="common">Red flour beetle</name>
    <dbReference type="NCBI Taxonomy" id="7070"/>
    <lineage>
        <taxon>Eukaryota</taxon>
        <taxon>Metazoa</taxon>
        <taxon>Ecdysozoa</taxon>
        <taxon>Arthropoda</taxon>
        <taxon>Hexapoda</taxon>
        <taxon>Insecta</taxon>
        <taxon>Pterygota</taxon>
        <taxon>Neoptera</taxon>
        <taxon>Endopterygota</taxon>
        <taxon>Coleoptera</taxon>
        <taxon>Polyphaga</taxon>
        <taxon>Cucujiformia</taxon>
        <taxon>Tenebrionidae</taxon>
        <taxon>Tenebrionidae incertae sedis</taxon>
        <taxon>Tribolium</taxon>
    </lineage>
</organism>
<evidence type="ECO:0000256" key="2">
    <source>
        <dbReference type="SAM" id="SignalP"/>
    </source>
</evidence>
<keyword evidence="4" id="KW-1185">Reference proteome</keyword>
<dbReference type="EMBL" id="KQ971379">
    <property type="protein sequence ID" value="KYB25090.1"/>
    <property type="molecule type" value="Genomic_DNA"/>
</dbReference>
<dbReference type="KEGG" id="tca:103314425"/>